<gene>
    <name evidence="1" type="ORF">SARC_09630</name>
</gene>
<dbReference type="EMBL" id="KQ242601">
    <property type="protein sequence ID" value="KNC77917.1"/>
    <property type="molecule type" value="Genomic_DNA"/>
</dbReference>
<keyword evidence="2" id="KW-1185">Reference proteome</keyword>
<protein>
    <submittedName>
        <fullName evidence="1">Uncharacterized protein</fullName>
    </submittedName>
</protein>
<organism evidence="1 2">
    <name type="scientific">Sphaeroforma arctica JP610</name>
    <dbReference type="NCBI Taxonomy" id="667725"/>
    <lineage>
        <taxon>Eukaryota</taxon>
        <taxon>Ichthyosporea</taxon>
        <taxon>Ichthyophonida</taxon>
        <taxon>Sphaeroforma</taxon>
    </lineage>
</organism>
<accession>A0A0L0FMC2</accession>
<sequence>MITTEKSKDFSSFGEEGTLKGGVATLHGCGGTWFICGGIFNPHKCKVGKHNYYVPYLAWRPRTSDDDTSDDTTVNDDSLQYFHGGCTLSAPIRSSECVAAAANACTKHYPGTSGMIQEVGATDVMVVCFQAVTVQDFEISQLTEKHEGCTSVVDAQKDVCVAAQRRICDKSAVAQQLGASVIGTACFNAGLEENVLLSDLTALHEECNSVGRSQDSSTATAKRKGSKADYHKRLELRNSSWPALPMKVRMSCRSTDHNLRLRL</sequence>
<dbReference type="Proteomes" id="UP000054560">
    <property type="component" value="Unassembled WGS sequence"/>
</dbReference>
<dbReference type="AlphaFoldDB" id="A0A0L0FMC2"/>
<reference evidence="1 2" key="1">
    <citation type="submission" date="2011-02" db="EMBL/GenBank/DDBJ databases">
        <title>The Genome Sequence of Sphaeroforma arctica JP610.</title>
        <authorList>
            <consortium name="The Broad Institute Genome Sequencing Platform"/>
            <person name="Russ C."/>
            <person name="Cuomo C."/>
            <person name="Young S.K."/>
            <person name="Zeng Q."/>
            <person name="Gargeya S."/>
            <person name="Alvarado L."/>
            <person name="Berlin A."/>
            <person name="Chapman S.B."/>
            <person name="Chen Z."/>
            <person name="Freedman E."/>
            <person name="Gellesch M."/>
            <person name="Goldberg J."/>
            <person name="Griggs A."/>
            <person name="Gujja S."/>
            <person name="Heilman E."/>
            <person name="Heiman D."/>
            <person name="Howarth C."/>
            <person name="Mehta T."/>
            <person name="Neiman D."/>
            <person name="Pearson M."/>
            <person name="Roberts A."/>
            <person name="Saif S."/>
            <person name="Shea T."/>
            <person name="Shenoy N."/>
            <person name="Sisk P."/>
            <person name="Stolte C."/>
            <person name="Sykes S."/>
            <person name="White J."/>
            <person name="Yandava C."/>
            <person name="Burger G."/>
            <person name="Gray M.W."/>
            <person name="Holland P.W.H."/>
            <person name="King N."/>
            <person name="Lang F.B.F."/>
            <person name="Roger A.J."/>
            <person name="Ruiz-Trillo I."/>
            <person name="Haas B."/>
            <person name="Nusbaum C."/>
            <person name="Birren B."/>
        </authorList>
    </citation>
    <scope>NUCLEOTIDE SEQUENCE [LARGE SCALE GENOMIC DNA]</scope>
    <source>
        <strain evidence="1 2">JP610</strain>
    </source>
</reference>
<evidence type="ECO:0000313" key="2">
    <source>
        <dbReference type="Proteomes" id="UP000054560"/>
    </source>
</evidence>
<dbReference type="GeneID" id="25910134"/>
<proteinExistence type="predicted"/>
<evidence type="ECO:0000313" key="1">
    <source>
        <dbReference type="EMBL" id="KNC77917.1"/>
    </source>
</evidence>
<name>A0A0L0FMC2_9EUKA</name>
<dbReference type="RefSeq" id="XP_014151819.1">
    <property type="nucleotide sequence ID" value="XM_014296344.1"/>
</dbReference>